<dbReference type="InterPro" id="IPR010982">
    <property type="entry name" value="Lambda_DNA-bd_dom_sf"/>
</dbReference>
<evidence type="ECO:0000313" key="2">
    <source>
        <dbReference type="EMBL" id="SPH21542.1"/>
    </source>
</evidence>
<feature type="domain" description="Cytoskeleton protein RodZ-like C-terminal" evidence="1">
    <location>
        <begin position="300"/>
        <end position="367"/>
    </location>
</feature>
<gene>
    <name evidence="2" type="ORF">ASD8599_02294</name>
</gene>
<protein>
    <recommendedName>
        <fullName evidence="1">Cytoskeleton protein RodZ-like C-terminal domain-containing protein</fullName>
    </recommendedName>
</protein>
<dbReference type="InterPro" id="IPR050400">
    <property type="entry name" value="Bact_Cytoskel_RodZ"/>
</dbReference>
<dbReference type="RefSeq" id="WP_108828612.1">
    <property type="nucleotide sequence ID" value="NZ_OMOR01000001.1"/>
</dbReference>
<name>A0A2R8BEQ3_9RHOB</name>
<dbReference type="Proteomes" id="UP000244880">
    <property type="component" value="Unassembled WGS sequence"/>
</dbReference>
<dbReference type="AlphaFoldDB" id="A0A2R8BEQ3"/>
<dbReference type="Pfam" id="PF13413">
    <property type="entry name" value="HTH_25"/>
    <property type="match status" value="1"/>
</dbReference>
<dbReference type="OrthoDB" id="9790252at2"/>
<dbReference type="EMBL" id="OMOR01000001">
    <property type="protein sequence ID" value="SPH21542.1"/>
    <property type="molecule type" value="Genomic_DNA"/>
</dbReference>
<dbReference type="Gene3D" id="1.10.260.40">
    <property type="entry name" value="lambda repressor-like DNA-binding domains"/>
    <property type="match status" value="1"/>
</dbReference>
<sequence>MIGRKQPKIIEENVEPKGFDDFELRLGDMMRGERATMGKSLLDVQRELRIKASYIAAIENCDPEAFDTPGFIAGYVRSYARYLDMDPDRAFAVFCTESGFSVAHGMSAEASVVKKPSREDRLNSGRSADIFAKPATPFIPTGESIWNRVEPGAIGSSLVLIALIGAIGFGGYSVLQEVQRVQVAPVDQTPVVLADLDPLDDAVTAPSAEVNPAAPQLSENPRGDALDRLYRPQALDVPVLIARDAPIANIDPSSIGSFTSPSPDSVVVAGINDATASSGSLAGSLNVPQVVEGPAPALQMVAVRPSWVRVRAADGTIIFESTMQAGDTWNAPATEEPPTLRTGESGAIYFAMDNKFYGPVGPNGSVTSNLPLDVAELKQNYVPADLQTDAGLTQYAEAKALELTQGENGTD</sequence>
<dbReference type="PANTHER" id="PTHR34475">
    <property type="match status" value="1"/>
</dbReference>
<dbReference type="InterPro" id="IPR025194">
    <property type="entry name" value="RodZ-like_C"/>
</dbReference>
<dbReference type="Pfam" id="PF13464">
    <property type="entry name" value="RodZ_C"/>
    <property type="match status" value="1"/>
</dbReference>
<keyword evidence="3" id="KW-1185">Reference proteome</keyword>
<dbReference type="GO" id="GO:0003677">
    <property type="term" value="F:DNA binding"/>
    <property type="evidence" value="ECO:0007669"/>
    <property type="project" value="InterPro"/>
</dbReference>
<organism evidence="2 3">
    <name type="scientific">Ascidiaceihabitans donghaensis</name>
    <dbReference type="NCBI Taxonomy" id="1510460"/>
    <lineage>
        <taxon>Bacteria</taxon>
        <taxon>Pseudomonadati</taxon>
        <taxon>Pseudomonadota</taxon>
        <taxon>Alphaproteobacteria</taxon>
        <taxon>Rhodobacterales</taxon>
        <taxon>Paracoccaceae</taxon>
        <taxon>Ascidiaceihabitans</taxon>
    </lineage>
</organism>
<proteinExistence type="predicted"/>
<dbReference type="PANTHER" id="PTHR34475:SF1">
    <property type="entry name" value="CYTOSKELETON PROTEIN RODZ"/>
    <property type="match status" value="1"/>
</dbReference>
<evidence type="ECO:0000313" key="3">
    <source>
        <dbReference type="Proteomes" id="UP000244880"/>
    </source>
</evidence>
<accession>A0A2R8BEQ3</accession>
<reference evidence="2 3" key="1">
    <citation type="submission" date="2018-03" db="EMBL/GenBank/DDBJ databases">
        <authorList>
            <person name="Keele B.F."/>
        </authorList>
    </citation>
    <scope>NUCLEOTIDE SEQUENCE [LARGE SCALE GENOMIC DNA]</scope>
    <source>
        <strain evidence="2 3">CECT 8599</strain>
    </source>
</reference>
<evidence type="ECO:0000259" key="1">
    <source>
        <dbReference type="Pfam" id="PF13464"/>
    </source>
</evidence>